<dbReference type="OMA" id="IEECPSY"/>
<dbReference type="InterPro" id="IPR036116">
    <property type="entry name" value="FN3_sf"/>
</dbReference>
<evidence type="ECO:0000256" key="8">
    <source>
        <dbReference type="SAM" id="Phobius"/>
    </source>
</evidence>
<evidence type="ECO:0000256" key="4">
    <source>
        <dbReference type="ARBA" id="ARBA00022989"/>
    </source>
</evidence>
<dbReference type="Gene3D" id="2.60.40.10">
    <property type="entry name" value="Immunoglobulins"/>
    <property type="match status" value="1"/>
</dbReference>
<dbReference type="KEGG" id="cvg:107099657"/>
<evidence type="ECO:0000259" key="10">
    <source>
        <dbReference type="Pfam" id="PF22012"/>
    </source>
</evidence>
<feature type="domain" description="Cytokine receptor-like factor 2-like" evidence="10">
    <location>
        <begin position="123"/>
        <end position="191"/>
    </location>
</feature>
<dbReference type="SUPFAM" id="SSF49265">
    <property type="entry name" value="Fibronectin type III"/>
    <property type="match status" value="1"/>
</dbReference>
<keyword evidence="5 8" id="KW-0472">Membrane</keyword>
<feature type="transmembrane region" description="Helical" evidence="8">
    <location>
        <begin position="302"/>
        <end position="324"/>
    </location>
</feature>
<dbReference type="InterPro" id="IPR053856">
    <property type="entry name" value="TSLPR_D1"/>
</dbReference>
<keyword evidence="2 8" id="KW-0812">Transmembrane</keyword>
<evidence type="ECO:0000313" key="12">
    <source>
        <dbReference type="Proteomes" id="UP000265020"/>
    </source>
</evidence>
<dbReference type="GeneID" id="107099657"/>
<name>A0A3Q2DVZ4_CYPVA</name>
<comment type="subcellular location">
    <subcellularLocation>
        <location evidence="1">Membrane</location>
        <topology evidence="1">Single-pass membrane protein</topology>
    </subcellularLocation>
</comment>
<accession>A0A3Q2DVZ4</accession>
<dbReference type="Ensembl" id="ENSCVAT00000005638.1">
    <property type="protein sequence ID" value="ENSCVAP00000023867.1"/>
    <property type="gene ID" value="ENSCVAG00000007543.1"/>
</dbReference>
<evidence type="ECO:0000256" key="5">
    <source>
        <dbReference type="ARBA" id="ARBA00023136"/>
    </source>
</evidence>
<dbReference type="GeneTree" id="ENSGT00910000145429"/>
<keyword evidence="7" id="KW-0675">Receptor</keyword>
<feature type="chain" id="PRO_5018609513" evidence="9">
    <location>
        <begin position="17"/>
        <end position="374"/>
    </location>
</feature>
<dbReference type="PANTHER" id="PTHR23037:SF35">
    <property type="entry name" value="FIBRONECTIN TYPE-III DOMAIN-CONTAINING PROTEIN"/>
    <property type="match status" value="1"/>
</dbReference>
<evidence type="ECO:0000256" key="3">
    <source>
        <dbReference type="ARBA" id="ARBA00022729"/>
    </source>
</evidence>
<dbReference type="OrthoDB" id="8953415at2759"/>
<keyword evidence="4 8" id="KW-1133">Transmembrane helix</keyword>
<feature type="signal peptide" evidence="9">
    <location>
        <begin position="1"/>
        <end position="16"/>
    </location>
</feature>
<dbReference type="AlphaFoldDB" id="A0A3Q2DVZ4"/>
<evidence type="ECO:0000256" key="2">
    <source>
        <dbReference type="ARBA" id="ARBA00022692"/>
    </source>
</evidence>
<evidence type="ECO:0000256" key="7">
    <source>
        <dbReference type="ARBA" id="ARBA00023170"/>
    </source>
</evidence>
<proteinExistence type="predicted"/>
<dbReference type="GO" id="GO:0004896">
    <property type="term" value="F:cytokine receptor activity"/>
    <property type="evidence" value="ECO:0007669"/>
    <property type="project" value="TreeGrafter"/>
</dbReference>
<dbReference type="GO" id="GO:0009897">
    <property type="term" value="C:external side of plasma membrane"/>
    <property type="evidence" value="ECO:0007669"/>
    <property type="project" value="TreeGrafter"/>
</dbReference>
<reference evidence="11" key="2">
    <citation type="submission" date="2025-09" db="UniProtKB">
        <authorList>
            <consortium name="Ensembl"/>
        </authorList>
    </citation>
    <scope>IDENTIFICATION</scope>
</reference>
<keyword evidence="12" id="KW-1185">Reference proteome</keyword>
<sequence>MFQCLDLIALTCLVLAAETASGQIPPPQNLSVFWENDFTPEFSWIPPPDSLPNCTYYVKMNGKFEFLDKIDISATTYKPKNKVFMKKGHMYEFSLTIKCGKNNKSEPAILELNYPELLTSRDCYRHTSNDVRCSWTPAPAATGLRFFYGMEFHYEDRIEEMQECTSYIYNGSVKSGCDLKASSNAVIEIVFNATLNNTLVRNTFLEDHFKLKPPPPEVNVTKTESEFKISWNDPGELGLNTFKLNSYCNDVKEEFIIEERRWETVKRDRNCRYCFSVQAQDIDNSPESEQKCFDADSNVDPSLLACGLAVVLIVILAVLFFLWFQRKKETIFPKVPAPRDYLSDISNNSQSSFRKLFIEAEEEENCKVTLVKDA</sequence>
<protein>
    <submittedName>
        <fullName evidence="11">Interleukin-13 receptor subunit alpha-1-like</fullName>
    </submittedName>
</protein>
<keyword evidence="6" id="KW-1015">Disulfide bond</keyword>
<dbReference type="Proteomes" id="UP000265020">
    <property type="component" value="Unassembled WGS sequence"/>
</dbReference>
<organism evidence="11 12">
    <name type="scientific">Cyprinodon variegatus</name>
    <name type="common">Sheepshead minnow</name>
    <dbReference type="NCBI Taxonomy" id="28743"/>
    <lineage>
        <taxon>Eukaryota</taxon>
        <taxon>Metazoa</taxon>
        <taxon>Chordata</taxon>
        <taxon>Craniata</taxon>
        <taxon>Vertebrata</taxon>
        <taxon>Euteleostomi</taxon>
        <taxon>Actinopterygii</taxon>
        <taxon>Neopterygii</taxon>
        <taxon>Teleostei</taxon>
        <taxon>Neoteleostei</taxon>
        <taxon>Acanthomorphata</taxon>
        <taxon>Ovalentaria</taxon>
        <taxon>Atherinomorphae</taxon>
        <taxon>Cyprinodontiformes</taxon>
        <taxon>Cyprinodontidae</taxon>
        <taxon>Cyprinodon</taxon>
    </lineage>
</organism>
<dbReference type="InterPro" id="IPR013783">
    <property type="entry name" value="Ig-like_fold"/>
</dbReference>
<dbReference type="RefSeq" id="XP_015253359.1">
    <property type="nucleotide sequence ID" value="XM_015397873.1"/>
</dbReference>
<dbReference type="CTD" id="3597"/>
<evidence type="ECO:0000256" key="9">
    <source>
        <dbReference type="SAM" id="SignalP"/>
    </source>
</evidence>
<evidence type="ECO:0000256" key="6">
    <source>
        <dbReference type="ARBA" id="ARBA00023157"/>
    </source>
</evidence>
<evidence type="ECO:0000256" key="1">
    <source>
        <dbReference type="ARBA" id="ARBA00004167"/>
    </source>
</evidence>
<evidence type="ECO:0000313" key="11">
    <source>
        <dbReference type="Ensembl" id="ENSCVAP00000023867.1"/>
    </source>
</evidence>
<dbReference type="STRING" id="28743.ENSCVAP00000023867"/>
<reference evidence="11" key="1">
    <citation type="submission" date="2025-08" db="UniProtKB">
        <authorList>
            <consortium name="Ensembl"/>
        </authorList>
    </citation>
    <scope>IDENTIFICATION</scope>
</reference>
<dbReference type="Pfam" id="PF22012">
    <property type="entry name" value="TSLPR_D1"/>
    <property type="match status" value="1"/>
</dbReference>
<keyword evidence="3 9" id="KW-0732">Signal</keyword>
<dbReference type="PANTHER" id="PTHR23037">
    <property type="entry name" value="CYTOKINE RECEPTOR"/>
    <property type="match status" value="1"/>
</dbReference>